<protein>
    <submittedName>
        <fullName evidence="1">HAD family hydrolase, a</fullName>
    </submittedName>
</protein>
<dbReference type="SUPFAM" id="SSF56784">
    <property type="entry name" value="HAD-like"/>
    <property type="match status" value="1"/>
</dbReference>
<proteinExistence type="predicted"/>
<evidence type="ECO:0000313" key="1">
    <source>
        <dbReference type="EMBL" id="SFV90268.1"/>
    </source>
</evidence>
<dbReference type="InterPro" id="IPR023214">
    <property type="entry name" value="HAD_sf"/>
</dbReference>
<organism evidence="1">
    <name type="scientific">hydrothermal vent metagenome</name>
    <dbReference type="NCBI Taxonomy" id="652676"/>
    <lineage>
        <taxon>unclassified sequences</taxon>
        <taxon>metagenomes</taxon>
        <taxon>ecological metagenomes</taxon>
    </lineage>
</organism>
<dbReference type="InterPro" id="IPR036412">
    <property type="entry name" value="HAD-like_sf"/>
</dbReference>
<dbReference type="GO" id="GO:0016787">
    <property type="term" value="F:hydrolase activity"/>
    <property type="evidence" value="ECO:0007669"/>
    <property type="project" value="UniProtKB-KW"/>
</dbReference>
<keyword evidence="1" id="KW-0378">Hydrolase</keyword>
<dbReference type="EMBL" id="FPIB01000012">
    <property type="protein sequence ID" value="SFV90268.1"/>
    <property type="molecule type" value="Genomic_DNA"/>
</dbReference>
<sequence>MTIAIPNYATLELTDIVCDYNGTIASDGKVLPEIKSLFHTLQTHFTLHVITADTFGSVQKELEGYGAKIKVLQSSDHTREKADFIRSLGAANCAALGNGNNDAMMLKTASLGIAVIGSEGCSMESMLSADIVTTSSIDALKLFTDTKRLIATLRK</sequence>
<reference evidence="1" key="1">
    <citation type="submission" date="2016-10" db="EMBL/GenBank/DDBJ databases">
        <authorList>
            <person name="de Groot N.N."/>
        </authorList>
    </citation>
    <scope>NUCLEOTIDE SEQUENCE</scope>
</reference>
<dbReference type="AlphaFoldDB" id="A0A1W1E8L4"/>
<accession>A0A1W1E8L4</accession>
<dbReference type="Gene3D" id="3.40.50.1000">
    <property type="entry name" value="HAD superfamily/HAD-like"/>
    <property type="match status" value="1"/>
</dbReference>
<gene>
    <name evidence="1" type="ORF">MNB_SV-4-1106</name>
</gene>
<name>A0A1W1E8L4_9ZZZZ</name>